<feature type="chain" id="PRO_5040261831" evidence="2">
    <location>
        <begin position="20"/>
        <end position="408"/>
    </location>
</feature>
<dbReference type="AlphaFoldDB" id="A0A9P8PH97"/>
<reference evidence="3" key="1">
    <citation type="journal article" date="2021" name="Open Biol.">
        <title>Shared evolutionary footprints suggest mitochondrial oxidative damage underlies multiple complex I losses in fungi.</title>
        <authorList>
            <person name="Schikora-Tamarit M.A."/>
            <person name="Marcet-Houben M."/>
            <person name="Nosek J."/>
            <person name="Gabaldon T."/>
        </authorList>
    </citation>
    <scope>NUCLEOTIDE SEQUENCE</scope>
    <source>
        <strain evidence="3">CBS6341</strain>
    </source>
</reference>
<proteinExistence type="predicted"/>
<accession>A0A9P8PH97</accession>
<keyword evidence="2" id="KW-0732">Signal</keyword>
<keyword evidence="1" id="KW-0812">Transmembrane</keyword>
<feature type="transmembrane region" description="Helical" evidence="1">
    <location>
        <begin position="279"/>
        <end position="300"/>
    </location>
</feature>
<feature type="transmembrane region" description="Helical" evidence="1">
    <location>
        <begin position="149"/>
        <end position="168"/>
    </location>
</feature>
<feature type="transmembrane region" description="Helical" evidence="1">
    <location>
        <begin position="180"/>
        <end position="199"/>
    </location>
</feature>
<evidence type="ECO:0000256" key="2">
    <source>
        <dbReference type="SAM" id="SignalP"/>
    </source>
</evidence>
<comment type="caution">
    <text evidence="3">The sequence shown here is derived from an EMBL/GenBank/DDBJ whole genome shotgun (WGS) entry which is preliminary data.</text>
</comment>
<sequence length="408" mass="47092">MKAFKTLISILSLAAVSQSTITPTCGYVSSDSQLSIYSMGFSDQSSNLVLYKYSDINSNKFPMIFFKQDEPEVICEKPKDKDQFRCLVRYKTLSSIELSSDLFKIIQFTGLNDVYNISDRGYYCAKSIDESQPSLAFKFIDSKSTVTTFFVRQMVGPYLFIPLAALFAIYKKSRLGNETLLRMLSLAFLSTILTLYIPLTSGLQPTFQSESPWLIMYTFIEMVLLIHILTPLIDQELEDISFLLAMSYSSKEFVSFMLLQFRIEFPLSSILGVYDFEPYIILIGVFSIPVGISAILALVIEFHNSETTEMSFEGHISLLFVISPGFYTFVWLSLKLWITTRYSYADVLDNFDHLFAFRLLVWWEQCYYGLVLSVWIWIELKFNPEINESNTSKINLFENSWFNFKTKL</sequence>
<keyword evidence="1" id="KW-1133">Transmembrane helix</keyword>
<protein>
    <submittedName>
        <fullName evidence="3">Uncharacterized protein</fullName>
    </submittedName>
</protein>
<feature type="transmembrane region" description="Helical" evidence="1">
    <location>
        <begin position="354"/>
        <end position="378"/>
    </location>
</feature>
<feature type="signal peptide" evidence="2">
    <location>
        <begin position="1"/>
        <end position="19"/>
    </location>
</feature>
<organism evidence="3 4">
    <name type="scientific">Wickerhamomyces mucosus</name>
    <dbReference type="NCBI Taxonomy" id="1378264"/>
    <lineage>
        <taxon>Eukaryota</taxon>
        <taxon>Fungi</taxon>
        <taxon>Dikarya</taxon>
        <taxon>Ascomycota</taxon>
        <taxon>Saccharomycotina</taxon>
        <taxon>Saccharomycetes</taxon>
        <taxon>Phaffomycetales</taxon>
        <taxon>Wickerhamomycetaceae</taxon>
        <taxon>Wickerhamomyces</taxon>
    </lineage>
</organism>
<dbReference type="Proteomes" id="UP000769528">
    <property type="component" value="Unassembled WGS sequence"/>
</dbReference>
<keyword evidence="1" id="KW-0472">Membrane</keyword>
<evidence type="ECO:0000256" key="1">
    <source>
        <dbReference type="SAM" id="Phobius"/>
    </source>
</evidence>
<keyword evidence="4" id="KW-1185">Reference proteome</keyword>
<feature type="transmembrane region" description="Helical" evidence="1">
    <location>
        <begin position="211"/>
        <end position="233"/>
    </location>
</feature>
<dbReference type="EMBL" id="JAEUBF010001156">
    <property type="protein sequence ID" value="KAH3672313.1"/>
    <property type="molecule type" value="Genomic_DNA"/>
</dbReference>
<evidence type="ECO:0000313" key="3">
    <source>
        <dbReference type="EMBL" id="KAH3672313.1"/>
    </source>
</evidence>
<gene>
    <name evidence="3" type="ORF">WICMUC_004284</name>
</gene>
<evidence type="ECO:0000313" key="4">
    <source>
        <dbReference type="Proteomes" id="UP000769528"/>
    </source>
</evidence>
<name>A0A9P8PH97_9ASCO</name>
<reference evidence="3" key="2">
    <citation type="submission" date="2021-01" db="EMBL/GenBank/DDBJ databases">
        <authorList>
            <person name="Schikora-Tamarit M.A."/>
        </authorList>
    </citation>
    <scope>NUCLEOTIDE SEQUENCE</scope>
    <source>
        <strain evidence="3">CBS6341</strain>
    </source>
</reference>
<feature type="transmembrane region" description="Helical" evidence="1">
    <location>
        <begin position="312"/>
        <end position="334"/>
    </location>
</feature>